<evidence type="ECO:0000313" key="2">
    <source>
        <dbReference type="Proteomes" id="UP000666915"/>
    </source>
</evidence>
<name>A0ABS3RFL2_9ACTN</name>
<organism evidence="1 2">
    <name type="scientific">Actinomadura nitritigenes</name>
    <dbReference type="NCBI Taxonomy" id="134602"/>
    <lineage>
        <taxon>Bacteria</taxon>
        <taxon>Bacillati</taxon>
        <taxon>Actinomycetota</taxon>
        <taxon>Actinomycetes</taxon>
        <taxon>Streptosporangiales</taxon>
        <taxon>Thermomonosporaceae</taxon>
        <taxon>Actinomadura</taxon>
    </lineage>
</organism>
<dbReference type="EMBL" id="JAGEOK010000045">
    <property type="protein sequence ID" value="MBO2444368.1"/>
    <property type="molecule type" value="Genomic_DNA"/>
</dbReference>
<dbReference type="PANTHER" id="PTHR11102">
    <property type="entry name" value="SEL-1-LIKE PROTEIN"/>
    <property type="match status" value="1"/>
</dbReference>
<proteinExistence type="predicted"/>
<keyword evidence="2" id="KW-1185">Reference proteome</keyword>
<sequence>MDQDETRTIETRGEALVAAARAGDEKAARAHTDFFVLGRRVDEGIPYWQRAVEAGDAFSAYTLARYRKIRGDRAEAERLYRLAADRHSGCAYGLAVLLKENGDPEAARWFRKGWDMGRLDCKIELGRLLAAEGEPAEAAAFLMKDAGIGDIAVFRWVQLFEGVRETFDGIAAALDAAEETGDGDAAVEALAPLDDMDREFKDYPGLAAEAEEYLRRAGALSPEALVEHAIFLERRCADDRWPEVRDLLLRSHAAGYGGASFVLGVFNEERGELAEAEHWYALAAEAGHEAGRLRLSVLYLRQRRLDEAEAALGELDPGDEDVAEGLALLAGLRDEDEVPPDQDLRRLPDLRERAEAGDVGASHAYGRMLYEWGGAAARWTVRWYEPAALAGDAAAAADLAGLYRTLGDPVRRDHWTRVAADAGDHDACDTMGWLSDYHRDYQEAERWYVRAAAGGGALHAMTAGKAIAQRGGYEEAEPYLRKAWEEGRDKAFGTETAGYYGLVLNRTGRHAEAAELLRVAAERWWEDVRSRYDTDDLDMLSRMLDPEEELEAAEQALAAG</sequence>
<dbReference type="InterPro" id="IPR050767">
    <property type="entry name" value="Sel1_AlgK"/>
</dbReference>
<protein>
    <recommendedName>
        <fullName evidence="3">Sel1 repeat family protein</fullName>
    </recommendedName>
</protein>
<gene>
    <name evidence="1" type="ORF">J4557_43305</name>
</gene>
<reference evidence="1 2" key="1">
    <citation type="submission" date="2021-03" db="EMBL/GenBank/DDBJ databases">
        <authorList>
            <person name="Kanchanasin P."/>
            <person name="Saeng-In P."/>
            <person name="Phongsopitanun W."/>
            <person name="Yuki M."/>
            <person name="Kudo T."/>
            <person name="Ohkuma M."/>
            <person name="Tanasupawat S."/>
        </authorList>
    </citation>
    <scope>NUCLEOTIDE SEQUENCE [LARGE SCALE GENOMIC DNA]</scope>
    <source>
        <strain evidence="1 2">L46</strain>
    </source>
</reference>
<evidence type="ECO:0000313" key="1">
    <source>
        <dbReference type="EMBL" id="MBO2444368.1"/>
    </source>
</evidence>
<dbReference type="SUPFAM" id="SSF81901">
    <property type="entry name" value="HCP-like"/>
    <property type="match status" value="2"/>
</dbReference>
<dbReference type="InterPro" id="IPR011990">
    <property type="entry name" value="TPR-like_helical_dom_sf"/>
</dbReference>
<dbReference type="RefSeq" id="WP_208272709.1">
    <property type="nucleotide sequence ID" value="NZ_BAAAGM010000102.1"/>
</dbReference>
<dbReference type="PANTHER" id="PTHR11102:SF160">
    <property type="entry name" value="ERAD-ASSOCIATED E3 UBIQUITIN-PROTEIN LIGASE COMPONENT HRD3"/>
    <property type="match status" value="1"/>
</dbReference>
<dbReference type="Proteomes" id="UP000666915">
    <property type="component" value="Unassembled WGS sequence"/>
</dbReference>
<comment type="caution">
    <text evidence="1">The sequence shown here is derived from an EMBL/GenBank/DDBJ whole genome shotgun (WGS) entry which is preliminary data.</text>
</comment>
<accession>A0ABS3RFL2</accession>
<evidence type="ECO:0008006" key="3">
    <source>
        <dbReference type="Google" id="ProtNLM"/>
    </source>
</evidence>
<dbReference type="Gene3D" id="1.25.40.10">
    <property type="entry name" value="Tetratricopeptide repeat domain"/>
    <property type="match status" value="2"/>
</dbReference>